<dbReference type="Proteomes" id="UP000243807">
    <property type="component" value="Chromosome"/>
</dbReference>
<proteinExistence type="inferred from homology"/>
<protein>
    <submittedName>
        <fullName evidence="5">Glutathione S-transferase</fullName>
    </submittedName>
</protein>
<evidence type="ECO:0000256" key="1">
    <source>
        <dbReference type="ARBA" id="ARBA00007409"/>
    </source>
</evidence>
<dbReference type="PROSITE" id="PS50404">
    <property type="entry name" value="GST_NTER"/>
    <property type="match status" value="1"/>
</dbReference>
<gene>
    <name evidence="5" type="ORF">BW247_13525</name>
</gene>
<evidence type="ECO:0000256" key="2">
    <source>
        <dbReference type="ARBA" id="ARBA00022679"/>
    </source>
</evidence>
<dbReference type="FunFam" id="3.40.30.10:FF:000039">
    <property type="entry name" value="Glutathione S-transferase domain"/>
    <property type="match status" value="1"/>
</dbReference>
<dbReference type="SFLD" id="SFLDS00019">
    <property type="entry name" value="Glutathione_Transferase_(cytos"/>
    <property type="match status" value="1"/>
</dbReference>
<dbReference type="Pfam" id="PF02798">
    <property type="entry name" value="GST_N"/>
    <property type="match status" value="1"/>
</dbReference>
<feature type="domain" description="GST N-terminal" evidence="3">
    <location>
        <begin position="1"/>
        <end position="81"/>
    </location>
</feature>
<accession>A0A1P8ULK5</accession>
<dbReference type="KEGG" id="afy:BW247_13525"/>
<keyword evidence="6" id="KW-1185">Reference proteome</keyword>
<evidence type="ECO:0000313" key="5">
    <source>
        <dbReference type="EMBL" id="APZ44718.1"/>
    </source>
</evidence>
<dbReference type="Pfam" id="PF13410">
    <property type="entry name" value="GST_C_2"/>
    <property type="match status" value="1"/>
</dbReference>
<dbReference type="PROSITE" id="PS50405">
    <property type="entry name" value="GST_CTER"/>
    <property type="match status" value="1"/>
</dbReference>
<dbReference type="InterPro" id="IPR036282">
    <property type="entry name" value="Glutathione-S-Trfase_C_sf"/>
</dbReference>
<dbReference type="Gene3D" id="3.40.30.10">
    <property type="entry name" value="Glutaredoxin"/>
    <property type="match status" value="1"/>
</dbReference>
<dbReference type="InterPro" id="IPR040079">
    <property type="entry name" value="Glutathione_S-Trfase"/>
</dbReference>
<dbReference type="SUPFAM" id="SSF47616">
    <property type="entry name" value="GST C-terminal domain-like"/>
    <property type="match status" value="1"/>
</dbReference>
<dbReference type="SUPFAM" id="SSF52833">
    <property type="entry name" value="Thioredoxin-like"/>
    <property type="match status" value="1"/>
</dbReference>
<dbReference type="CDD" id="cd03056">
    <property type="entry name" value="GST_N_4"/>
    <property type="match status" value="1"/>
</dbReference>
<dbReference type="SFLD" id="SFLDG01151">
    <property type="entry name" value="Main.2:_Nu-like"/>
    <property type="match status" value="1"/>
</dbReference>
<dbReference type="PANTHER" id="PTHR44051">
    <property type="entry name" value="GLUTATHIONE S-TRANSFERASE-RELATED"/>
    <property type="match status" value="1"/>
</dbReference>
<evidence type="ECO:0000259" key="3">
    <source>
        <dbReference type="PROSITE" id="PS50404"/>
    </source>
</evidence>
<evidence type="ECO:0000259" key="4">
    <source>
        <dbReference type="PROSITE" id="PS50405"/>
    </source>
</evidence>
<feature type="domain" description="GST C-terminal" evidence="4">
    <location>
        <begin position="86"/>
        <end position="202"/>
    </location>
</feature>
<dbReference type="InterPro" id="IPR004045">
    <property type="entry name" value="Glutathione_S-Trfase_N"/>
</dbReference>
<keyword evidence="2 5" id="KW-0808">Transferase</keyword>
<dbReference type="InterPro" id="IPR010987">
    <property type="entry name" value="Glutathione-S-Trfase_C-like"/>
</dbReference>
<reference evidence="5 6" key="1">
    <citation type="submission" date="2017-01" db="EMBL/GenBank/DDBJ databases">
        <title>Draft sequence of Acidihalobacter ferrooxidans strain DSM 14175 (strain V8).</title>
        <authorList>
            <person name="Khaleque H.N."/>
            <person name="Ramsay J.P."/>
            <person name="Murphy R.J.T."/>
            <person name="Kaksonen A.H."/>
            <person name="Boxall N.J."/>
            <person name="Watkin E.L.J."/>
        </authorList>
    </citation>
    <scope>NUCLEOTIDE SEQUENCE [LARGE SCALE GENOMIC DNA]</scope>
    <source>
        <strain evidence="5 6">V8</strain>
    </source>
</reference>
<dbReference type="InterPro" id="IPR036249">
    <property type="entry name" value="Thioredoxin-like_sf"/>
</dbReference>
<dbReference type="Gene3D" id="1.20.1050.10">
    <property type="match status" value="1"/>
</dbReference>
<name>A0A1P8ULK5_9GAMM</name>
<sequence length="202" mass="22198">MPRLYDFELSGNCHKIRLLLALLGVEYERIDIDIRSGGSQSPEFLAINPRGQVPVYADGDAVIWDSMAILAYLARRYGDAHWLPTEPLALARVMQWLAVSENEILYGLARARAVLKMGRPFDLDAAQAMGRSALDVLEQRLATEHWLAGGDMPSIADIACFPYVALAPQGGLPLDTYPAVRAWIGRVQALPGYVGMPGIEAY</sequence>
<dbReference type="PANTHER" id="PTHR44051:SF2">
    <property type="entry name" value="HYPOTHETICAL GLUTATHIONE S-TRANSFERASE LIKE PROTEIN"/>
    <property type="match status" value="1"/>
</dbReference>
<dbReference type="EMBL" id="CP019434">
    <property type="protein sequence ID" value="APZ44718.1"/>
    <property type="molecule type" value="Genomic_DNA"/>
</dbReference>
<dbReference type="AlphaFoldDB" id="A0A1P8ULK5"/>
<dbReference type="SFLD" id="SFLDG00358">
    <property type="entry name" value="Main_(cytGST)"/>
    <property type="match status" value="1"/>
</dbReference>
<organism evidence="5 6">
    <name type="scientific">Acidihalobacter ferrooxydans</name>
    <dbReference type="NCBI Taxonomy" id="1765967"/>
    <lineage>
        <taxon>Bacteria</taxon>
        <taxon>Pseudomonadati</taxon>
        <taxon>Pseudomonadota</taxon>
        <taxon>Gammaproteobacteria</taxon>
        <taxon>Chromatiales</taxon>
        <taxon>Ectothiorhodospiraceae</taxon>
        <taxon>Acidihalobacter</taxon>
    </lineage>
</organism>
<dbReference type="STRING" id="1765967.BW247_13525"/>
<evidence type="ECO:0000313" key="6">
    <source>
        <dbReference type="Proteomes" id="UP000243807"/>
    </source>
</evidence>
<comment type="similarity">
    <text evidence="1">Belongs to the GST superfamily.</text>
</comment>
<dbReference type="GO" id="GO:0016740">
    <property type="term" value="F:transferase activity"/>
    <property type="evidence" value="ECO:0007669"/>
    <property type="project" value="UniProtKB-KW"/>
</dbReference>